<dbReference type="PANTHER" id="PTHR10000:SF8">
    <property type="entry name" value="HAD SUPERFAMILY HYDROLASE-LIKE, TYPE 3"/>
    <property type="match status" value="1"/>
</dbReference>
<dbReference type="SFLD" id="SFLDG01140">
    <property type="entry name" value="C2.B:_Phosphomannomutase_and_P"/>
    <property type="match status" value="1"/>
</dbReference>
<keyword evidence="2" id="KW-1185">Reference proteome</keyword>
<dbReference type="GeneID" id="98916545"/>
<dbReference type="InterPro" id="IPR036412">
    <property type="entry name" value="HAD-like_sf"/>
</dbReference>
<dbReference type="InterPro" id="IPR000150">
    <property type="entry name" value="Cof"/>
</dbReference>
<dbReference type="SFLD" id="SFLDS00003">
    <property type="entry name" value="Haloacid_Dehalogenase"/>
    <property type="match status" value="1"/>
</dbReference>
<dbReference type="AlphaFoldDB" id="A0A4R3YIN6"/>
<dbReference type="RefSeq" id="WP_066446751.1">
    <property type="nucleotide sequence ID" value="NZ_CAUWFI010000003.1"/>
</dbReference>
<dbReference type="Proteomes" id="UP000295515">
    <property type="component" value="Unassembled WGS sequence"/>
</dbReference>
<proteinExistence type="predicted"/>
<sequence length="272" mass="30814">MKYQLIACDLDETLLNSQHQVCQRNIELIKKAKEKGVKFVPATGRLYQSVQGCLKELGLYDEEGEYVLSANGGVLTENKNNRILQMKGLSFEKMKELFDFGKHYDVCIAIYTIQNIYVYHLNENERQRMNNQGIQYIVLEDDCLDALKNDDIVKVLFETRDMEYLQSLEPLMQDIVKDEVDVSYSSMRYMELNLKGVNKGQGLHDLARLLNIPIEATIAVGDNFNDMAMLEAAGLSVAAGNAVEEVKALCDYTTKADCNEGVVAELIEKFIL</sequence>
<dbReference type="Pfam" id="PF08282">
    <property type="entry name" value="Hydrolase_3"/>
    <property type="match status" value="1"/>
</dbReference>
<dbReference type="GO" id="GO:0005829">
    <property type="term" value="C:cytosol"/>
    <property type="evidence" value="ECO:0007669"/>
    <property type="project" value="TreeGrafter"/>
</dbReference>
<dbReference type="NCBIfam" id="TIGR01484">
    <property type="entry name" value="HAD-SF-IIB"/>
    <property type="match status" value="1"/>
</dbReference>
<dbReference type="GO" id="GO:0016791">
    <property type="term" value="F:phosphatase activity"/>
    <property type="evidence" value="ECO:0007669"/>
    <property type="project" value="UniProtKB-ARBA"/>
</dbReference>
<evidence type="ECO:0000313" key="2">
    <source>
        <dbReference type="Proteomes" id="UP000295515"/>
    </source>
</evidence>
<dbReference type="CDD" id="cd07516">
    <property type="entry name" value="HAD_Pase"/>
    <property type="match status" value="1"/>
</dbReference>
<evidence type="ECO:0008006" key="3">
    <source>
        <dbReference type="Google" id="ProtNLM"/>
    </source>
</evidence>
<dbReference type="InterPro" id="IPR006379">
    <property type="entry name" value="HAD-SF_hydro_IIB"/>
</dbReference>
<accession>A0A4R3YIN6</accession>
<dbReference type="NCBIfam" id="TIGR00099">
    <property type="entry name" value="Cof-subfamily"/>
    <property type="match status" value="1"/>
</dbReference>
<organism evidence="1 2">
    <name type="scientific">Longibaculum muris</name>
    <dbReference type="NCBI Taxonomy" id="1796628"/>
    <lineage>
        <taxon>Bacteria</taxon>
        <taxon>Bacillati</taxon>
        <taxon>Bacillota</taxon>
        <taxon>Erysipelotrichia</taxon>
        <taxon>Erysipelotrichales</taxon>
        <taxon>Coprobacillaceae</taxon>
        <taxon>Longibaculum</taxon>
    </lineage>
</organism>
<reference evidence="1 2" key="1">
    <citation type="submission" date="2019-03" db="EMBL/GenBank/DDBJ databases">
        <title>Genomic Encyclopedia of Type Strains, Phase IV (KMG-IV): sequencing the most valuable type-strain genomes for metagenomic binning, comparative biology and taxonomic classification.</title>
        <authorList>
            <person name="Goeker M."/>
        </authorList>
    </citation>
    <scope>NUCLEOTIDE SEQUENCE [LARGE SCALE GENOMIC DNA]</scope>
    <source>
        <strain evidence="1 2">DSM 29487</strain>
    </source>
</reference>
<comment type="caution">
    <text evidence="1">The sequence shown here is derived from an EMBL/GenBank/DDBJ whole genome shotgun (WGS) entry which is preliminary data.</text>
</comment>
<dbReference type="Gene3D" id="3.40.50.1000">
    <property type="entry name" value="HAD superfamily/HAD-like"/>
    <property type="match status" value="1"/>
</dbReference>
<evidence type="ECO:0000313" key="1">
    <source>
        <dbReference type="EMBL" id="TCV91971.1"/>
    </source>
</evidence>
<dbReference type="Gene3D" id="3.30.1240.10">
    <property type="match status" value="1"/>
</dbReference>
<dbReference type="InterPro" id="IPR023214">
    <property type="entry name" value="HAD_sf"/>
</dbReference>
<dbReference type="PANTHER" id="PTHR10000">
    <property type="entry name" value="PHOSPHOSERINE PHOSPHATASE"/>
    <property type="match status" value="1"/>
</dbReference>
<dbReference type="EMBL" id="SMCQ01000028">
    <property type="protein sequence ID" value="TCV91971.1"/>
    <property type="molecule type" value="Genomic_DNA"/>
</dbReference>
<name>A0A4R3YIN6_9FIRM</name>
<protein>
    <recommendedName>
        <fullName evidence="3">Cof subfamily protein (Haloacid dehalogenase superfamily)/HAD superfamily hydrolase (TIGR01484 family)</fullName>
    </recommendedName>
</protein>
<dbReference type="SUPFAM" id="SSF56784">
    <property type="entry name" value="HAD-like"/>
    <property type="match status" value="1"/>
</dbReference>
<gene>
    <name evidence="1" type="ORF">EDD60_1285</name>
</gene>
<dbReference type="GO" id="GO:0000287">
    <property type="term" value="F:magnesium ion binding"/>
    <property type="evidence" value="ECO:0007669"/>
    <property type="project" value="TreeGrafter"/>
</dbReference>